<name>A0A0R2LYD1_9LACO</name>
<protein>
    <submittedName>
        <fullName evidence="1">Uncharacterized protein</fullName>
    </submittedName>
</protein>
<gene>
    <name evidence="1" type="ORF">IV54_GL001299</name>
</gene>
<dbReference type="PATRIC" id="fig|616990.3.peg.1390"/>
<dbReference type="EMBL" id="JQCA01000032">
    <property type="protein sequence ID" value="KRO04512.1"/>
    <property type="molecule type" value="Genomic_DNA"/>
</dbReference>
<dbReference type="OrthoDB" id="2319889at2"/>
<reference evidence="1 2" key="1">
    <citation type="journal article" date="2015" name="Genome Announc.">
        <title>Expanding the biotechnology potential of lactobacilli through comparative genomics of 213 strains and associated genera.</title>
        <authorList>
            <person name="Sun Z."/>
            <person name="Harris H.M."/>
            <person name="McCann A."/>
            <person name="Guo C."/>
            <person name="Argimon S."/>
            <person name="Zhang W."/>
            <person name="Yang X."/>
            <person name="Jeffery I.B."/>
            <person name="Cooney J.C."/>
            <person name="Kagawa T.F."/>
            <person name="Liu W."/>
            <person name="Song Y."/>
            <person name="Salvetti E."/>
            <person name="Wrobel A."/>
            <person name="Rasinkangas P."/>
            <person name="Parkhill J."/>
            <person name="Rea M.C."/>
            <person name="O'Sullivan O."/>
            <person name="Ritari J."/>
            <person name="Douillard F.P."/>
            <person name="Paul Ross R."/>
            <person name="Yang R."/>
            <person name="Briner A.E."/>
            <person name="Felis G.E."/>
            <person name="de Vos W.M."/>
            <person name="Barrangou R."/>
            <person name="Klaenhammer T.R."/>
            <person name="Caufield P.W."/>
            <person name="Cui Y."/>
            <person name="Zhang H."/>
            <person name="O'Toole P.W."/>
        </authorList>
    </citation>
    <scope>NUCLEOTIDE SEQUENCE [LARGE SCALE GENOMIC DNA]</scope>
    <source>
        <strain evidence="1 2">DSM 22467</strain>
    </source>
</reference>
<comment type="caution">
    <text evidence="1">The sequence shown here is derived from an EMBL/GenBank/DDBJ whole genome shotgun (WGS) entry which is preliminary data.</text>
</comment>
<organism evidence="1 2">
    <name type="scientific">Levilactobacillus paucivorans</name>
    <dbReference type="NCBI Taxonomy" id="616990"/>
    <lineage>
        <taxon>Bacteria</taxon>
        <taxon>Bacillati</taxon>
        <taxon>Bacillota</taxon>
        <taxon>Bacilli</taxon>
        <taxon>Lactobacillales</taxon>
        <taxon>Lactobacillaceae</taxon>
        <taxon>Levilactobacillus</taxon>
    </lineage>
</organism>
<evidence type="ECO:0000313" key="1">
    <source>
        <dbReference type="EMBL" id="KRO04512.1"/>
    </source>
</evidence>
<dbReference type="RefSeq" id="WP_057877884.1">
    <property type="nucleotide sequence ID" value="NZ_JQCA01000032.1"/>
</dbReference>
<keyword evidence="2" id="KW-1185">Reference proteome</keyword>
<evidence type="ECO:0000313" key="2">
    <source>
        <dbReference type="Proteomes" id="UP000051906"/>
    </source>
</evidence>
<dbReference type="AlphaFoldDB" id="A0A0R2LYD1"/>
<proteinExistence type="predicted"/>
<dbReference type="Proteomes" id="UP000051906">
    <property type="component" value="Unassembled WGS sequence"/>
</dbReference>
<sequence>MMQKMPILPLVDRLVAGESVTLSTDVGQDVLIQPEVVEGRMTGNYLSSALPGVRYDDPRIILKETLTDFDERNITITSID</sequence>
<accession>A0A0R2LYD1</accession>
<dbReference type="STRING" id="616990.IV54_GL001299"/>